<dbReference type="EMBL" id="PSQJ01000001">
    <property type="protein sequence ID" value="PTL86982.1"/>
    <property type="molecule type" value="Genomic_DNA"/>
</dbReference>
<keyword evidence="5 9" id="KW-0093">Biotin biosynthesis</keyword>
<dbReference type="UniPathway" id="UPA00078">
    <property type="reaction ID" value="UER00161"/>
</dbReference>
<feature type="binding site" evidence="9">
    <location>
        <begin position="184"/>
        <end position="186"/>
    </location>
    <ligand>
        <name>ATP</name>
        <dbReference type="ChEBI" id="CHEBI:30616"/>
    </ligand>
</feature>
<sequence>MKLRLVITGTDTSVGKTVFAAMLTRALNAHYWKPIQSGMDEETDSETVQRIGLVPKNRIIPEKWRLKTPASPHLSAAIDGVKIDPKKIDPPNINYPIIIEAVGGLLVPITQQYLFIDLISHWKFPTILCSRTSLGTINHSLLSLESLRNRNIEVVGIAFIGDPQPEAEKTITTIGRVKYLGRLPKIDPIEPNILYQNFHKYFVKSLLQKKYYESFTT</sequence>
<evidence type="ECO:0000256" key="3">
    <source>
        <dbReference type="ARBA" id="ARBA00022723"/>
    </source>
</evidence>
<evidence type="ECO:0000256" key="9">
    <source>
        <dbReference type="HAMAP-Rule" id="MF_00336"/>
    </source>
</evidence>
<evidence type="ECO:0000256" key="2">
    <source>
        <dbReference type="ARBA" id="ARBA00022598"/>
    </source>
</evidence>
<reference evidence="11" key="1">
    <citation type="submission" date="2018-02" db="EMBL/GenBank/DDBJ databases">
        <title>Genome sequence of Candidatus Liberibacter europaeus.</title>
        <authorList>
            <person name="Frampton R.A."/>
            <person name="Thompson S.M."/>
            <person name="David C."/>
            <person name="Addison S.M."/>
            <person name="Smith G.R."/>
        </authorList>
    </citation>
    <scope>NUCLEOTIDE SEQUENCE [LARGE SCALE GENOMIC DNA]</scope>
</reference>
<evidence type="ECO:0000256" key="5">
    <source>
        <dbReference type="ARBA" id="ARBA00022756"/>
    </source>
</evidence>
<dbReference type="PANTHER" id="PTHR43210:SF2">
    <property type="entry name" value="ATP-DEPENDENT DETHIOBIOTIN SYNTHETASE BIOD 2"/>
    <property type="match status" value="1"/>
</dbReference>
<feature type="binding site" evidence="9">
    <location>
        <begin position="13"/>
        <end position="18"/>
    </location>
    <ligand>
        <name>ATP</name>
        <dbReference type="ChEBI" id="CHEBI:30616"/>
    </ligand>
</feature>
<dbReference type="Gene3D" id="3.40.50.300">
    <property type="entry name" value="P-loop containing nucleotide triphosphate hydrolases"/>
    <property type="match status" value="1"/>
</dbReference>
<feature type="binding site" evidence="9">
    <location>
        <position position="44"/>
    </location>
    <ligand>
        <name>ATP</name>
        <dbReference type="ChEBI" id="CHEBI:30616"/>
    </ligand>
</feature>
<comment type="function">
    <text evidence="9">Catalyzes a mechanistically unusual reaction, the ATP-dependent insertion of CO2 between the N7 and N8 nitrogen atoms of 7,8-diaminopelargonic acid (DAPA, also called 7,8-diammoniononanoate) to form a ureido ring.</text>
</comment>
<evidence type="ECO:0000256" key="1">
    <source>
        <dbReference type="ARBA" id="ARBA00022490"/>
    </source>
</evidence>
<evidence type="ECO:0000313" key="11">
    <source>
        <dbReference type="Proteomes" id="UP000240811"/>
    </source>
</evidence>
<dbReference type="EC" id="6.3.3.3" evidence="9"/>
<evidence type="ECO:0000256" key="8">
    <source>
        <dbReference type="ARBA" id="ARBA00047386"/>
    </source>
</evidence>
<dbReference type="SUPFAM" id="SSF52540">
    <property type="entry name" value="P-loop containing nucleoside triphosphate hydrolases"/>
    <property type="match status" value="1"/>
</dbReference>
<comment type="catalytic activity">
    <reaction evidence="8">
        <text>(7R,8S)-8-amino-7-(carboxyamino)nonanoate + ATP = (4R,5S)-dethiobiotin + ADP + phosphate + H(+)</text>
        <dbReference type="Rhea" id="RHEA:63684"/>
        <dbReference type="ChEBI" id="CHEBI:15378"/>
        <dbReference type="ChEBI" id="CHEBI:30616"/>
        <dbReference type="ChEBI" id="CHEBI:43474"/>
        <dbReference type="ChEBI" id="CHEBI:149470"/>
        <dbReference type="ChEBI" id="CHEBI:149473"/>
        <dbReference type="ChEBI" id="CHEBI:456216"/>
    </reaction>
</comment>
<dbReference type="GO" id="GO:0005829">
    <property type="term" value="C:cytosol"/>
    <property type="evidence" value="ECO:0007669"/>
    <property type="project" value="TreeGrafter"/>
</dbReference>
<evidence type="ECO:0000256" key="6">
    <source>
        <dbReference type="ARBA" id="ARBA00022840"/>
    </source>
</evidence>
<comment type="subunit">
    <text evidence="9">Homodimer.</text>
</comment>
<feature type="binding site" evidence="9">
    <location>
        <begin position="100"/>
        <end position="103"/>
    </location>
    <ligand>
        <name>ATP</name>
        <dbReference type="ChEBI" id="CHEBI:30616"/>
    </ligand>
</feature>
<dbReference type="CDD" id="cd03109">
    <property type="entry name" value="DTBS"/>
    <property type="match status" value="1"/>
</dbReference>
<dbReference type="PANTHER" id="PTHR43210">
    <property type="entry name" value="DETHIOBIOTIN SYNTHETASE"/>
    <property type="match status" value="1"/>
</dbReference>
<dbReference type="InterPro" id="IPR004472">
    <property type="entry name" value="DTB_synth_BioD"/>
</dbReference>
<dbReference type="Proteomes" id="UP000240811">
    <property type="component" value="Unassembled WGS sequence"/>
</dbReference>
<evidence type="ECO:0000313" key="10">
    <source>
        <dbReference type="EMBL" id="PTL86982.1"/>
    </source>
</evidence>
<comment type="caution">
    <text evidence="9">Lacks conserved residue(s) required for the propagation of feature annotation.</text>
</comment>
<dbReference type="GO" id="GO:0005524">
    <property type="term" value="F:ATP binding"/>
    <property type="evidence" value="ECO:0007669"/>
    <property type="project" value="UniProtKB-UniRule"/>
</dbReference>
<gene>
    <name evidence="9" type="primary">bioD</name>
    <name evidence="10" type="ORF">C4617_00775</name>
</gene>
<dbReference type="AlphaFoldDB" id="A0A2T4VYW7"/>
<comment type="pathway">
    <text evidence="9">Cofactor biosynthesis; biotin biosynthesis; biotin from 7,8-diaminononanoate: step 1/2.</text>
</comment>
<keyword evidence="3 9" id="KW-0479">Metal-binding</keyword>
<evidence type="ECO:0000256" key="4">
    <source>
        <dbReference type="ARBA" id="ARBA00022741"/>
    </source>
</evidence>
<dbReference type="GO" id="GO:0004141">
    <property type="term" value="F:dethiobiotin synthase activity"/>
    <property type="evidence" value="ECO:0007669"/>
    <property type="project" value="UniProtKB-UniRule"/>
</dbReference>
<protein>
    <recommendedName>
        <fullName evidence="9">ATP-dependent dethiobiotin synthetase BioD</fullName>
        <ecNumber evidence="9">6.3.3.3</ecNumber>
    </recommendedName>
    <alternativeName>
        <fullName evidence="9">DTB synthetase</fullName>
        <shortName evidence="9">DTBS</shortName>
    </alternativeName>
    <alternativeName>
        <fullName evidence="9">Dethiobiotin synthase</fullName>
    </alternativeName>
</protein>
<dbReference type="Pfam" id="PF13500">
    <property type="entry name" value="AAA_26"/>
    <property type="match status" value="1"/>
</dbReference>
<name>A0A2T4VYW7_9HYPH</name>
<keyword evidence="1 9" id="KW-0963">Cytoplasm</keyword>
<organism evidence="10 11">
    <name type="scientific">Candidatus Liberibacter europaeus</name>
    <dbReference type="NCBI Taxonomy" id="744859"/>
    <lineage>
        <taxon>Bacteria</taxon>
        <taxon>Pseudomonadati</taxon>
        <taxon>Pseudomonadota</taxon>
        <taxon>Alphaproteobacteria</taxon>
        <taxon>Hyphomicrobiales</taxon>
        <taxon>Rhizobiaceae</taxon>
        <taxon>Liberibacter</taxon>
    </lineage>
</organism>
<feature type="binding site" evidence="9">
    <location>
        <position position="37"/>
    </location>
    <ligand>
        <name>substrate</name>
    </ligand>
</feature>
<comment type="cofactor">
    <cofactor evidence="9">
        <name>Mg(2+)</name>
        <dbReference type="ChEBI" id="CHEBI:18420"/>
    </cofactor>
</comment>
<feature type="binding site" evidence="9">
    <location>
        <position position="17"/>
    </location>
    <ligand>
        <name>Mg(2+)</name>
        <dbReference type="ChEBI" id="CHEBI:18420"/>
    </ligand>
</feature>
<comment type="similarity">
    <text evidence="9">Belongs to the dethiobiotin synthetase family.</text>
</comment>
<feature type="binding site" evidence="9">
    <location>
        <position position="100"/>
    </location>
    <ligand>
        <name>Mg(2+)</name>
        <dbReference type="ChEBI" id="CHEBI:18420"/>
    </ligand>
</feature>
<dbReference type="InterPro" id="IPR027417">
    <property type="entry name" value="P-loop_NTPase"/>
</dbReference>
<evidence type="ECO:0000256" key="7">
    <source>
        <dbReference type="ARBA" id="ARBA00022842"/>
    </source>
</evidence>
<dbReference type="NCBIfam" id="TIGR00347">
    <property type="entry name" value="bioD"/>
    <property type="match status" value="1"/>
</dbReference>
<keyword evidence="4 9" id="KW-0547">Nucleotide-binding</keyword>
<keyword evidence="2 9" id="KW-0436">Ligase</keyword>
<dbReference type="GO" id="GO:0000287">
    <property type="term" value="F:magnesium ion binding"/>
    <property type="evidence" value="ECO:0007669"/>
    <property type="project" value="UniProtKB-UniRule"/>
</dbReference>
<feature type="binding site" evidence="9">
    <location>
        <position position="44"/>
    </location>
    <ligand>
        <name>Mg(2+)</name>
        <dbReference type="ChEBI" id="CHEBI:18420"/>
    </ligand>
</feature>
<proteinExistence type="inferred from homology"/>
<keyword evidence="7 9" id="KW-0460">Magnesium</keyword>
<dbReference type="HAMAP" id="MF_00336">
    <property type="entry name" value="BioD"/>
    <property type="match status" value="1"/>
</dbReference>
<dbReference type="GO" id="GO:0009102">
    <property type="term" value="P:biotin biosynthetic process"/>
    <property type="evidence" value="ECO:0007669"/>
    <property type="project" value="UniProtKB-UniRule"/>
</dbReference>
<comment type="catalytic activity">
    <reaction evidence="9">
        <text>(7R,8S)-7,8-diammoniononanoate + CO2 + ATP = (4R,5S)-dethiobiotin + ADP + phosphate + 3 H(+)</text>
        <dbReference type="Rhea" id="RHEA:15805"/>
        <dbReference type="ChEBI" id="CHEBI:15378"/>
        <dbReference type="ChEBI" id="CHEBI:16526"/>
        <dbReference type="ChEBI" id="CHEBI:30616"/>
        <dbReference type="ChEBI" id="CHEBI:43474"/>
        <dbReference type="ChEBI" id="CHEBI:149469"/>
        <dbReference type="ChEBI" id="CHEBI:149473"/>
        <dbReference type="ChEBI" id="CHEBI:456216"/>
        <dbReference type="EC" id="6.3.3.3"/>
    </reaction>
</comment>
<comment type="subcellular location">
    <subcellularLocation>
        <location evidence="9">Cytoplasm</location>
    </subcellularLocation>
</comment>
<dbReference type="PIRSF" id="PIRSF006755">
    <property type="entry name" value="DTB_synth"/>
    <property type="match status" value="1"/>
</dbReference>
<keyword evidence="6 9" id="KW-0067">ATP-binding</keyword>
<accession>A0A2T4VYW7</accession>
<comment type="caution">
    <text evidence="10">The sequence shown here is derived from an EMBL/GenBank/DDBJ whole genome shotgun (WGS) entry which is preliminary data.</text>
</comment>
<feature type="active site" evidence="9">
    <location>
        <position position="33"/>
    </location>
</feature>